<protein>
    <submittedName>
        <fullName evidence="3">Uncharacterized protein</fullName>
    </submittedName>
</protein>
<evidence type="ECO:0000313" key="4">
    <source>
        <dbReference type="Proteomes" id="UP001431656"/>
    </source>
</evidence>
<sequence>MKDIMSNQNYGSDDQSRGPQQSGQGNWPPSSPYPGSQQPQQPQQPPPLPNRGGPQPSSPYPGNPQWTGSSPGPYQSGPQPAAYPSSGQYVAGSGSQYPSGAQYPSGSAGQYPSGSAGQYPSGPGGQYPSGPAQPGYGYGQQPPVGGQPGYGAGGPPGGPNPPAPPSGKGGMGKWIAIAAVVLIVVIVAVWAFTQRGGGGSGQPTTPVTTAGTAAPSNPATSVPSAPATGSTEMDELVVGQCLQLVEVEGATPEADGSIAVTHQVVDCNLVGQFKLVVASVTNGPAECATDYVRYYQSGYLGSDFTNLSVCLAPVLDVGVCYMPDNIKEWVEVPCTDPSANFKVESELPGTDASTCSFPDAAFILPDPEPARVYCVTDPLA</sequence>
<proteinExistence type="predicted"/>
<name>A0AAN0KD20_9ACTN</name>
<dbReference type="KEGG" id="broo:brsh051_08600"/>
<feature type="compositionally biased region" description="Gly residues" evidence="1">
    <location>
        <begin position="146"/>
        <end position="155"/>
    </location>
</feature>
<gene>
    <name evidence="3" type="ORF">brsh051_08600</name>
</gene>
<feature type="compositionally biased region" description="Low complexity" evidence="1">
    <location>
        <begin position="128"/>
        <end position="144"/>
    </location>
</feature>
<accession>A0AAN0KD20</accession>
<keyword evidence="2" id="KW-1133">Transmembrane helix</keyword>
<keyword evidence="2" id="KW-0472">Membrane</keyword>
<feature type="region of interest" description="Disordered" evidence="1">
    <location>
        <begin position="1"/>
        <end position="168"/>
    </location>
</feature>
<feature type="compositionally biased region" description="Low complexity" evidence="1">
    <location>
        <begin position="111"/>
        <end position="121"/>
    </location>
</feature>
<organism evidence="3 4">
    <name type="scientific">Brooklawnia propionicigenes</name>
    <dbReference type="NCBI Taxonomy" id="3041175"/>
    <lineage>
        <taxon>Bacteria</taxon>
        <taxon>Bacillati</taxon>
        <taxon>Actinomycetota</taxon>
        <taxon>Actinomycetes</taxon>
        <taxon>Propionibacteriales</taxon>
        <taxon>Propionibacteriaceae</taxon>
        <taxon>Brooklawnia</taxon>
    </lineage>
</organism>
<evidence type="ECO:0000256" key="1">
    <source>
        <dbReference type="SAM" id="MobiDB-lite"/>
    </source>
</evidence>
<feature type="compositionally biased region" description="Polar residues" evidence="1">
    <location>
        <begin position="217"/>
        <end position="229"/>
    </location>
</feature>
<reference evidence="3" key="1">
    <citation type="journal article" date="2024" name="Int. J. Syst. Evol. Microbiol.">
        <title>Brooklawnia propionicigenes sp. nov., a facultatively anaerobic, propionate-producing bacterium isolated from a methanogenic reactor treating waste from cattle farms.</title>
        <authorList>
            <person name="Akita Y."/>
            <person name="Ueki A."/>
            <person name="Tonouchi A."/>
            <person name="Sugawara Y."/>
            <person name="Honma S."/>
            <person name="Kaku N."/>
            <person name="Ueki K."/>
        </authorList>
    </citation>
    <scope>NUCLEOTIDE SEQUENCE</scope>
    <source>
        <strain evidence="3">SH051</strain>
    </source>
</reference>
<keyword evidence="2" id="KW-0812">Transmembrane</keyword>
<feature type="compositionally biased region" description="Pro residues" evidence="1">
    <location>
        <begin position="156"/>
        <end position="165"/>
    </location>
</feature>
<keyword evidence="4" id="KW-1185">Reference proteome</keyword>
<feature type="compositionally biased region" description="Low complexity" evidence="1">
    <location>
        <begin position="203"/>
        <end position="215"/>
    </location>
</feature>
<dbReference type="AlphaFoldDB" id="A0AAN0KD20"/>
<dbReference type="Proteomes" id="UP001431656">
    <property type="component" value="Chromosome"/>
</dbReference>
<feature type="compositionally biased region" description="Polar residues" evidence="1">
    <location>
        <begin position="1"/>
        <end position="27"/>
    </location>
</feature>
<evidence type="ECO:0000313" key="3">
    <source>
        <dbReference type="EMBL" id="BEH01579.1"/>
    </source>
</evidence>
<evidence type="ECO:0000256" key="2">
    <source>
        <dbReference type="SAM" id="Phobius"/>
    </source>
</evidence>
<feature type="compositionally biased region" description="Low complexity" evidence="1">
    <location>
        <begin position="68"/>
        <end position="80"/>
    </location>
</feature>
<dbReference type="EMBL" id="AP028056">
    <property type="protein sequence ID" value="BEH01579.1"/>
    <property type="molecule type" value="Genomic_DNA"/>
</dbReference>
<feature type="transmembrane region" description="Helical" evidence="2">
    <location>
        <begin position="174"/>
        <end position="193"/>
    </location>
</feature>
<feature type="compositionally biased region" description="Polar residues" evidence="1">
    <location>
        <begin position="85"/>
        <end position="110"/>
    </location>
</feature>
<feature type="region of interest" description="Disordered" evidence="1">
    <location>
        <begin position="195"/>
        <end position="229"/>
    </location>
</feature>